<evidence type="ECO:0000313" key="3">
    <source>
        <dbReference type="EMBL" id="GAS93952.1"/>
    </source>
</evidence>
<dbReference type="GO" id="GO:0005524">
    <property type="term" value="F:ATP binding"/>
    <property type="evidence" value="ECO:0007669"/>
    <property type="project" value="InterPro"/>
</dbReference>
<feature type="domain" description="ATPase AAA-3" evidence="1">
    <location>
        <begin position="63"/>
        <end position="193"/>
    </location>
</feature>
<reference evidence="4" key="2">
    <citation type="submission" date="2016-02" db="EMBL/GenBank/DDBJ databases">
        <title>Draft genome sequence of five rapidly growing Mycobacterium species.</title>
        <authorList>
            <person name="Katahira K."/>
            <person name="Gotou Y."/>
            <person name="Iida K."/>
            <person name="Ogura Y."/>
            <person name="Hayashi T."/>
        </authorList>
    </citation>
    <scope>NUCLEOTIDE SEQUENCE [LARGE SCALE GENOMIC DNA]</scope>
    <source>
        <strain evidence="4">JCM15298</strain>
    </source>
</reference>
<sequence length="346" mass="37302">MGMDCPLAGYPAGMTTAGVRLNDRDVAEAQHIVGAVATAFSAKVVGQEHLRESMLLGLLAGGHLLIESVPGLAKTTAARVIAESIHGGFRRIQCTPDLLPSDIIGTQIYDAAANTFVTQLGPVHTNIVLLDEINRSSAKTQSAMLEAMEERQTTIAGVEYPIPEPFLVIATQNPVDQEGTYPLSEAQTDRFMLKDIVRYPSVDDEVEIIARMDTGLYDKDHHSAPVVGVDDIRRVQRLAGAVHLDRALIRYASALVAVTRAPEGQLPATMARLIEYGASPRATIAFCRTARALAVLRGRGHVVPEDIAHVAHRVLRHRLILGFEAASARITPDAVVDAVLRAVRVP</sequence>
<proteinExistence type="predicted"/>
<keyword evidence="4" id="KW-1185">Reference proteome</keyword>
<dbReference type="Proteomes" id="UP000069443">
    <property type="component" value="Unassembled WGS sequence"/>
</dbReference>
<dbReference type="PANTHER" id="PTHR42759:SF1">
    <property type="entry name" value="MAGNESIUM-CHELATASE SUBUNIT CHLD"/>
    <property type="match status" value="1"/>
</dbReference>
<evidence type="ECO:0000313" key="4">
    <source>
        <dbReference type="Proteomes" id="UP000069443"/>
    </source>
</evidence>
<feature type="domain" description="ChlI/MoxR AAA lid" evidence="2">
    <location>
        <begin position="272"/>
        <end position="337"/>
    </location>
</feature>
<dbReference type="SUPFAM" id="SSF52540">
    <property type="entry name" value="P-loop containing nucleoside triphosphate hydrolases"/>
    <property type="match status" value="1"/>
</dbReference>
<evidence type="ECO:0000259" key="1">
    <source>
        <dbReference type="Pfam" id="PF07726"/>
    </source>
</evidence>
<organism evidence="3 4">
    <name type="scientific">Mycolicibacterium canariasense</name>
    <name type="common">Mycobacterium canariasense</name>
    <dbReference type="NCBI Taxonomy" id="228230"/>
    <lineage>
        <taxon>Bacteria</taxon>
        <taxon>Bacillati</taxon>
        <taxon>Actinomycetota</taxon>
        <taxon>Actinomycetes</taxon>
        <taxon>Mycobacteriales</taxon>
        <taxon>Mycobacteriaceae</taxon>
        <taxon>Mycolicibacterium</taxon>
    </lineage>
</organism>
<dbReference type="InterPro" id="IPR011703">
    <property type="entry name" value="ATPase_AAA-3"/>
</dbReference>
<dbReference type="InterPro" id="IPR050764">
    <property type="entry name" value="CbbQ/NirQ/NorQ/GpvN"/>
</dbReference>
<protein>
    <submittedName>
        <fullName evidence="3">MoxR-like ATPase</fullName>
    </submittedName>
</protein>
<name>A0A100W8U4_MYCCR</name>
<dbReference type="PIRSF" id="PIRSF002849">
    <property type="entry name" value="AAA_ATPase_chaperone_MoxR_prd"/>
    <property type="match status" value="1"/>
</dbReference>
<comment type="caution">
    <text evidence="3">The sequence shown here is derived from an EMBL/GenBank/DDBJ whole genome shotgun (WGS) entry which is preliminary data.</text>
</comment>
<reference evidence="4" key="1">
    <citation type="journal article" date="2016" name="Genome Announc.">
        <title>Draft Genome Sequences of Five Rapidly Growing Mycobacterium Species, M. thermoresistibile, M. fortuitum subsp. acetamidolyticum, M. canariasense, M. brisbanense, and M. novocastrense.</title>
        <authorList>
            <person name="Katahira K."/>
            <person name="Ogura Y."/>
            <person name="Gotoh Y."/>
            <person name="Hayashi T."/>
        </authorList>
    </citation>
    <scope>NUCLEOTIDE SEQUENCE [LARGE SCALE GENOMIC DNA]</scope>
    <source>
        <strain evidence="4">JCM15298</strain>
    </source>
</reference>
<dbReference type="AlphaFoldDB" id="A0A100W8U4"/>
<dbReference type="Gene3D" id="1.10.8.80">
    <property type="entry name" value="Magnesium chelatase subunit I, C-Terminal domain"/>
    <property type="match status" value="1"/>
</dbReference>
<gene>
    <name evidence="3" type="ORF">RMCC_0918</name>
</gene>
<dbReference type="Pfam" id="PF17863">
    <property type="entry name" value="AAA_lid_2"/>
    <property type="match status" value="1"/>
</dbReference>
<evidence type="ECO:0000259" key="2">
    <source>
        <dbReference type="Pfam" id="PF17863"/>
    </source>
</evidence>
<dbReference type="EMBL" id="BCSY01000028">
    <property type="protein sequence ID" value="GAS93952.1"/>
    <property type="molecule type" value="Genomic_DNA"/>
</dbReference>
<dbReference type="GO" id="GO:0016887">
    <property type="term" value="F:ATP hydrolysis activity"/>
    <property type="evidence" value="ECO:0007669"/>
    <property type="project" value="InterPro"/>
</dbReference>
<dbReference type="Pfam" id="PF07726">
    <property type="entry name" value="AAA_3"/>
    <property type="match status" value="1"/>
</dbReference>
<dbReference type="PANTHER" id="PTHR42759">
    <property type="entry name" value="MOXR FAMILY PROTEIN"/>
    <property type="match status" value="1"/>
</dbReference>
<dbReference type="Gene3D" id="3.40.50.300">
    <property type="entry name" value="P-loop containing nucleotide triphosphate hydrolases"/>
    <property type="match status" value="1"/>
</dbReference>
<dbReference type="STRING" id="228230.RMCC_0918"/>
<accession>A0A100W8U4</accession>
<dbReference type="InterPro" id="IPR027417">
    <property type="entry name" value="P-loop_NTPase"/>
</dbReference>
<dbReference type="InterPro" id="IPR041628">
    <property type="entry name" value="ChlI/MoxR_AAA_lid"/>
</dbReference>